<dbReference type="Proteomes" id="UP001213623">
    <property type="component" value="Chromosome 5"/>
</dbReference>
<dbReference type="InterPro" id="IPR036291">
    <property type="entry name" value="NAD(P)-bd_dom_sf"/>
</dbReference>
<dbReference type="PANTHER" id="PTHR45033:SF3">
    <property type="entry name" value="DEHYDROGENASE, PUTATIVE (AFU_ORTHOLOGUE AFUA_2G13270)-RELATED"/>
    <property type="match status" value="1"/>
</dbReference>
<dbReference type="GO" id="GO:0016491">
    <property type="term" value="F:oxidoreductase activity"/>
    <property type="evidence" value="ECO:0007669"/>
    <property type="project" value="InterPro"/>
</dbReference>
<dbReference type="GO" id="GO:0050218">
    <property type="term" value="F:propionate-CoA ligase activity"/>
    <property type="evidence" value="ECO:0007669"/>
    <property type="project" value="UniProtKB-EC"/>
</dbReference>
<keyword evidence="3" id="KW-1185">Reference proteome</keyword>
<gene>
    <name evidence="2" type="ORF">MNAN1_003001</name>
</gene>
<dbReference type="InterPro" id="IPR020843">
    <property type="entry name" value="ER"/>
</dbReference>
<dbReference type="Pfam" id="PF00107">
    <property type="entry name" value="ADH_zinc_N"/>
    <property type="match status" value="1"/>
</dbReference>
<dbReference type="PANTHER" id="PTHR45033">
    <property type="match status" value="1"/>
</dbReference>
<evidence type="ECO:0000313" key="2">
    <source>
        <dbReference type="EMBL" id="WFD27993.1"/>
    </source>
</evidence>
<name>A0AAF0ENZ6_9BASI</name>
<dbReference type="Gene3D" id="3.40.50.720">
    <property type="entry name" value="NAD(P)-binding Rossmann-like Domain"/>
    <property type="match status" value="1"/>
</dbReference>
<dbReference type="EC" id="6.2.1.17" evidence="2"/>
<dbReference type="Gene3D" id="3.90.180.10">
    <property type="entry name" value="Medium-chain alcohol dehydrogenases, catalytic domain"/>
    <property type="match status" value="1"/>
</dbReference>
<dbReference type="SUPFAM" id="SSF50129">
    <property type="entry name" value="GroES-like"/>
    <property type="match status" value="1"/>
</dbReference>
<organism evidence="2 3">
    <name type="scientific">Malassezia nana</name>
    <dbReference type="NCBI Taxonomy" id="180528"/>
    <lineage>
        <taxon>Eukaryota</taxon>
        <taxon>Fungi</taxon>
        <taxon>Dikarya</taxon>
        <taxon>Basidiomycota</taxon>
        <taxon>Ustilaginomycotina</taxon>
        <taxon>Malasseziomycetes</taxon>
        <taxon>Malasseziales</taxon>
        <taxon>Malasseziaceae</taxon>
        <taxon>Malassezia</taxon>
    </lineage>
</organism>
<keyword evidence="2" id="KW-0436">Ligase</keyword>
<protein>
    <submittedName>
        <fullName evidence="2">Propionate--CoA ligase</fullName>
        <ecNumber evidence="2">6.2.1.17</ecNumber>
    </submittedName>
</protein>
<sequence>MKALQLEQPEGRARRGQRHVVAVRHVPLPIVRDDMVLVKILAAGMNRRDEWSALGLYPGLVFENATLGCDGCGILVDPETLAPLSDQLYLLVPSRGWDEDELGPEAALPNAPPHVLHNEFGGRGFGILGATRAVCGAGTFCEYVAVHRTQLAPAPAHLSAIQSAALPCAAVTAYRALFTKGRVAQGQNVLITGIGGGVAIQALQIARAAGATVLVTGGSSTKVERACAMGAHGGAVYKDTAWPDQIRALLPSTRPWLDVVIDSAGGAIVAQAQQAGLRDGGKVVIYGMTAAPSVTLTMRDVLHNVEVHGTYAYLH</sequence>
<proteinExistence type="predicted"/>
<dbReference type="SUPFAM" id="SSF51735">
    <property type="entry name" value="NAD(P)-binding Rossmann-fold domains"/>
    <property type="match status" value="1"/>
</dbReference>
<accession>A0AAF0ENZ6</accession>
<dbReference type="InterPro" id="IPR013149">
    <property type="entry name" value="ADH-like_C"/>
</dbReference>
<dbReference type="InterPro" id="IPR011032">
    <property type="entry name" value="GroES-like_sf"/>
</dbReference>
<dbReference type="AlphaFoldDB" id="A0AAF0ENZ6"/>
<dbReference type="CDD" id="cd05188">
    <property type="entry name" value="MDR"/>
    <property type="match status" value="1"/>
</dbReference>
<reference evidence="2" key="1">
    <citation type="submission" date="2023-03" db="EMBL/GenBank/DDBJ databases">
        <title>Mating type loci evolution in Malassezia.</title>
        <authorList>
            <person name="Coelho M.A."/>
        </authorList>
    </citation>
    <scope>NUCLEOTIDE SEQUENCE</scope>
    <source>
        <strain evidence="2">CBS 9557</strain>
    </source>
</reference>
<feature type="domain" description="Enoyl reductase (ER)" evidence="1">
    <location>
        <begin position="16"/>
        <end position="312"/>
    </location>
</feature>
<evidence type="ECO:0000313" key="3">
    <source>
        <dbReference type="Proteomes" id="UP001213623"/>
    </source>
</evidence>
<evidence type="ECO:0000259" key="1">
    <source>
        <dbReference type="SMART" id="SM00829"/>
    </source>
</evidence>
<dbReference type="InterPro" id="IPR052711">
    <property type="entry name" value="Zinc_ADH-like"/>
</dbReference>
<dbReference type="SMART" id="SM00829">
    <property type="entry name" value="PKS_ER"/>
    <property type="match status" value="1"/>
</dbReference>
<dbReference type="EMBL" id="CP119896">
    <property type="protein sequence ID" value="WFD27993.1"/>
    <property type="molecule type" value="Genomic_DNA"/>
</dbReference>